<accession>A0A6L2K2L3</accession>
<gene>
    <name evidence="2" type="ORF">Tci_015078</name>
</gene>
<feature type="compositionally biased region" description="Polar residues" evidence="1">
    <location>
        <begin position="368"/>
        <end position="392"/>
    </location>
</feature>
<evidence type="ECO:0000256" key="1">
    <source>
        <dbReference type="SAM" id="MobiDB-lite"/>
    </source>
</evidence>
<reference evidence="2" key="1">
    <citation type="journal article" date="2019" name="Sci. Rep.">
        <title>Draft genome of Tanacetum cinerariifolium, the natural source of mosquito coil.</title>
        <authorList>
            <person name="Yamashiro T."/>
            <person name="Shiraishi A."/>
            <person name="Satake H."/>
            <person name="Nakayama K."/>
        </authorList>
    </citation>
    <scope>NUCLEOTIDE SEQUENCE</scope>
</reference>
<feature type="region of interest" description="Disordered" evidence="1">
    <location>
        <begin position="367"/>
        <end position="398"/>
    </location>
</feature>
<proteinExistence type="predicted"/>
<sequence length="652" mass="73067">MGTIERLFKDLESAYDNTPNMLSIQIHNGGNFQRNPGRIPLTSLDEGLYALAFEEDVHCLATLVRSFKLNAVYIEHSVTDLDSYIRPPRFRATIEEITDELGSIALVEHRSEKMLLLTWYDASKLTKEPVYESVTQLDREAGFADVAESGVESSSLSHDESFGVDNLDLNLNEHVNLNVSLGEDVKQDNGKFFYDDEGIDTAYDTEYDVQSSEDACTNDDDDKDEDFLIDEENEIVEPGVDVHLFGISMDVLFDIIGVTNVVPDEVLEGENMDVINADGFDREPGNDNETSNYRRRRLAELSREIEGVINASGQWKYSIYTGKKFTTTKEAKDRLYLYSIESRLNLKLYKNDSVRIRARCDEKVPLFTMSQGGNNKEASGSASRQEQQTAPAVSQDVSGGSGVGVVIVSDNGKFPTVDEEDSPSDSLPTIVITKNKSAVSGNGKFLMVDEKDLIFKKISPMAEEIMEKRRKHYEVSKPLLRHYGILPIFSIISYFTELGSLKNTNRTWYYPNGLHNTIIILIVLRCKHGLGGGGGYLRDYVRVVAGMDDEEMISEAVEQGMDDHVPDEIDGAKCEQLLNHAVKKEMISEAVEQGMDDHVPDEIDGAKCEQLPNHAVKKGNLEFLVCKQIENNGGDKLVEKRRPLKRKSVYAE</sequence>
<protein>
    <submittedName>
        <fullName evidence="2">EF-hand domain pair, mitogen-activated protein (MAP) kinase</fullName>
    </submittedName>
</protein>
<keyword evidence="2" id="KW-0418">Kinase</keyword>
<name>A0A6L2K2L3_TANCI</name>
<dbReference type="AlphaFoldDB" id="A0A6L2K2L3"/>
<dbReference type="GO" id="GO:0016301">
    <property type="term" value="F:kinase activity"/>
    <property type="evidence" value="ECO:0007669"/>
    <property type="project" value="UniProtKB-KW"/>
</dbReference>
<comment type="caution">
    <text evidence="2">The sequence shown here is derived from an EMBL/GenBank/DDBJ whole genome shotgun (WGS) entry which is preliminary data.</text>
</comment>
<evidence type="ECO:0000313" key="2">
    <source>
        <dbReference type="EMBL" id="GEU43100.1"/>
    </source>
</evidence>
<dbReference type="EMBL" id="BKCJ010001662">
    <property type="protein sequence ID" value="GEU43100.1"/>
    <property type="molecule type" value="Genomic_DNA"/>
</dbReference>
<organism evidence="2">
    <name type="scientific">Tanacetum cinerariifolium</name>
    <name type="common">Dalmatian daisy</name>
    <name type="synonym">Chrysanthemum cinerariifolium</name>
    <dbReference type="NCBI Taxonomy" id="118510"/>
    <lineage>
        <taxon>Eukaryota</taxon>
        <taxon>Viridiplantae</taxon>
        <taxon>Streptophyta</taxon>
        <taxon>Embryophyta</taxon>
        <taxon>Tracheophyta</taxon>
        <taxon>Spermatophyta</taxon>
        <taxon>Magnoliopsida</taxon>
        <taxon>eudicotyledons</taxon>
        <taxon>Gunneridae</taxon>
        <taxon>Pentapetalae</taxon>
        <taxon>asterids</taxon>
        <taxon>campanulids</taxon>
        <taxon>Asterales</taxon>
        <taxon>Asteraceae</taxon>
        <taxon>Asteroideae</taxon>
        <taxon>Anthemideae</taxon>
        <taxon>Anthemidinae</taxon>
        <taxon>Tanacetum</taxon>
    </lineage>
</organism>
<keyword evidence="2" id="KW-0808">Transferase</keyword>